<reference evidence="5 6" key="1">
    <citation type="submission" date="2017-04" db="EMBL/GenBank/DDBJ databases">
        <title>Draft genome of the yeast Clavispora lusitaniae type strain CBS 6936.</title>
        <authorList>
            <person name="Durrens P."/>
            <person name="Klopp C."/>
            <person name="Biteau N."/>
            <person name="Fitton-Ouhabi V."/>
            <person name="Dementhon K."/>
            <person name="Accoceberry I."/>
            <person name="Sherman D.J."/>
            <person name="Noel T."/>
        </authorList>
    </citation>
    <scope>NUCLEOTIDE SEQUENCE [LARGE SCALE GENOMIC DNA]</scope>
    <source>
        <strain evidence="5 6">CBS 6936</strain>
    </source>
</reference>
<dbReference type="Pfam" id="PF03985">
    <property type="entry name" value="Paf1"/>
    <property type="match status" value="1"/>
</dbReference>
<proteinExistence type="inferred from homology"/>
<dbReference type="InterPro" id="IPR007133">
    <property type="entry name" value="RNA_pol_II-assoc_Paf1"/>
</dbReference>
<accession>A0AA91T0J0</accession>
<evidence type="ECO:0000313" key="6">
    <source>
        <dbReference type="Proteomes" id="UP000195602"/>
    </source>
</evidence>
<dbReference type="KEGG" id="clus:A9F13_15g01584"/>
<dbReference type="EMBL" id="LYUB02000015">
    <property type="protein sequence ID" value="OVF07174.1"/>
    <property type="molecule type" value="Genomic_DNA"/>
</dbReference>
<dbReference type="PANTHER" id="PTHR23188:SF12">
    <property type="entry name" value="RNA POLYMERASE II-ASSOCIATED FACTOR 1 HOMOLOG"/>
    <property type="match status" value="1"/>
</dbReference>
<evidence type="ECO:0000313" key="5">
    <source>
        <dbReference type="EMBL" id="OVF07174.1"/>
    </source>
</evidence>
<dbReference type="AlphaFoldDB" id="A0AA91T0J0"/>
<organism evidence="5 6">
    <name type="scientific">Clavispora lusitaniae</name>
    <name type="common">Candida lusitaniae</name>
    <dbReference type="NCBI Taxonomy" id="36911"/>
    <lineage>
        <taxon>Eukaryota</taxon>
        <taxon>Fungi</taxon>
        <taxon>Dikarya</taxon>
        <taxon>Ascomycota</taxon>
        <taxon>Saccharomycotina</taxon>
        <taxon>Pichiomycetes</taxon>
        <taxon>Metschnikowiaceae</taxon>
        <taxon>Clavispora</taxon>
    </lineage>
</organism>
<name>A0AA91T0J0_CLALS</name>
<evidence type="ECO:0000256" key="4">
    <source>
        <dbReference type="SAM" id="MobiDB-lite"/>
    </source>
</evidence>
<comment type="subcellular location">
    <subcellularLocation>
        <location evidence="1">Nucleus</location>
    </subcellularLocation>
</comment>
<comment type="similarity">
    <text evidence="2">Belongs to the PAF1 family.</text>
</comment>
<evidence type="ECO:0000256" key="1">
    <source>
        <dbReference type="ARBA" id="ARBA00004123"/>
    </source>
</evidence>
<evidence type="ECO:0000256" key="2">
    <source>
        <dbReference type="ARBA" id="ARBA00007560"/>
    </source>
</evidence>
<feature type="region of interest" description="Disordered" evidence="4">
    <location>
        <begin position="1"/>
        <end position="25"/>
    </location>
</feature>
<dbReference type="Proteomes" id="UP000195602">
    <property type="component" value="Unassembled WGS sequence"/>
</dbReference>
<dbReference type="PANTHER" id="PTHR23188">
    <property type="entry name" value="RNA POLYMERASE II-ASSOCIATED FACTOR 1 HOMOLOG"/>
    <property type="match status" value="1"/>
</dbReference>
<gene>
    <name evidence="5" type="ORF">A9F13_15g01584</name>
</gene>
<protein>
    <submittedName>
        <fullName evidence="5">RNA polymerase II-associated protein</fullName>
    </submittedName>
</protein>
<dbReference type="GO" id="GO:0006368">
    <property type="term" value="P:transcription elongation by RNA polymerase II"/>
    <property type="evidence" value="ECO:0007669"/>
    <property type="project" value="InterPro"/>
</dbReference>
<feature type="compositionally biased region" description="Acidic residues" evidence="4">
    <location>
        <begin position="390"/>
        <end position="427"/>
    </location>
</feature>
<comment type="caution">
    <text evidence="5">The sequence shown here is derived from an EMBL/GenBank/DDBJ whole genome shotgun (WGS) entry which is preliminary data.</text>
</comment>
<sequence length="440" mass="50688">MSKSQKPVRQDYISKPRYINNLPPPPLNPKFLQYNVTEKVTPHQENENLMSSLFRKENFLSFMAQVDEEFGMALNPLQKRGAFDLADKKAASQVPLHAKDRALLRDAGIGQINKSEPGVSFLRRTEYIAERHASNRSDEKAQAAANMEKEVQHDPEAQLRAVEESFDHAQESLANFGSLKHPRRKNLRAVAAWPLLPDTSMMDTKYLAVKFSGSASLSRELQTLKRQQKDSYDEEFQKNALVTALYKPITSEDGEWVSYYQLQDKQAAQELKEKLQSTDREQPSDLLAEEDSDVYRFRHTKNYDMQYHRSAKLYEELALKFVSEPGSSKRKATYYYPISGRVELKKHRASTNTEINRFLDESTMDVINLRVREPNTNELKKMDTIRSEYDPMEYEGEDEEEEAEEEAEEAQEEAQAEEEAEEGDVADEFDRATEAENAQS</sequence>
<dbReference type="GO" id="GO:0000993">
    <property type="term" value="F:RNA polymerase II complex binding"/>
    <property type="evidence" value="ECO:0007669"/>
    <property type="project" value="TreeGrafter"/>
</dbReference>
<keyword evidence="3" id="KW-0539">Nucleus</keyword>
<feature type="region of interest" description="Disordered" evidence="4">
    <location>
        <begin position="386"/>
        <end position="440"/>
    </location>
</feature>
<dbReference type="GO" id="GO:0016593">
    <property type="term" value="C:Cdc73/Paf1 complex"/>
    <property type="evidence" value="ECO:0007669"/>
    <property type="project" value="InterPro"/>
</dbReference>
<evidence type="ECO:0000256" key="3">
    <source>
        <dbReference type="ARBA" id="ARBA00023242"/>
    </source>
</evidence>
<dbReference type="GO" id="GO:0003682">
    <property type="term" value="F:chromatin binding"/>
    <property type="evidence" value="ECO:0007669"/>
    <property type="project" value="TreeGrafter"/>
</dbReference>